<dbReference type="GeneID" id="14917054"/>
<keyword evidence="4 6" id="KW-0472">Membrane</keyword>
<dbReference type="KEGG" id="acan:ACA1_203280"/>
<feature type="binding site" evidence="5">
    <location>
        <position position="249"/>
    </location>
    <ligand>
        <name>Zn(2+)</name>
        <dbReference type="ChEBI" id="CHEBI:29105"/>
    </ligand>
</feature>
<keyword evidence="5" id="KW-0479">Metal-binding</keyword>
<dbReference type="PANTHER" id="PTHR20855:SF27">
    <property type="entry name" value="HLY-III RELATED FAMILY PROTEIN"/>
    <property type="match status" value="1"/>
</dbReference>
<dbReference type="OMA" id="KEDACAC"/>
<comment type="subcellular location">
    <subcellularLocation>
        <location evidence="1">Membrane</location>
        <topology evidence="1">Multi-pass membrane protein</topology>
    </subcellularLocation>
</comment>
<feature type="transmembrane region" description="Helical" evidence="6">
    <location>
        <begin position="244"/>
        <end position="267"/>
    </location>
</feature>
<reference evidence="7 8" key="1">
    <citation type="journal article" date="2013" name="Genome Biol.">
        <title>Genome of Acanthamoeba castellanii highlights extensive lateral gene transfer and early evolution of tyrosine kinase signaling.</title>
        <authorList>
            <person name="Clarke M."/>
            <person name="Lohan A.J."/>
            <person name="Liu B."/>
            <person name="Lagkouvardos I."/>
            <person name="Roy S."/>
            <person name="Zafar N."/>
            <person name="Bertelli C."/>
            <person name="Schilde C."/>
            <person name="Kianianmomeni A."/>
            <person name="Burglin T.R."/>
            <person name="Frech C."/>
            <person name="Turcotte B."/>
            <person name="Kopec K.O."/>
            <person name="Synnott J.M."/>
            <person name="Choo C."/>
            <person name="Paponov I."/>
            <person name="Finkler A."/>
            <person name="Soon Heng Tan C."/>
            <person name="Hutchins A.P."/>
            <person name="Weinmeier T."/>
            <person name="Rattei T."/>
            <person name="Chu J.S."/>
            <person name="Gimenez G."/>
            <person name="Irimia M."/>
            <person name="Rigden D.J."/>
            <person name="Fitzpatrick D.A."/>
            <person name="Lorenzo-Morales J."/>
            <person name="Bateman A."/>
            <person name="Chiu C.H."/>
            <person name="Tang P."/>
            <person name="Hegemann P."/>
            <person name="Fromm H."/>
            <person name="Raoult D."/>
            <person name="Greub G."/>
            <person name="Miranda-Saavedra D."/>
            <person name="Chen N."/>
            <person name="Nash P."/>
            <person name="Ginger M.L."/>
            <person name="Horn M."/>
            <person name="Schaap P."/>
            <person name="Caler L."/>
            <person name="Loftus B."/>
        </authorList>
    </citation>
    <scope>NUCLEOTIDE SEQUENCE [LARGE SCALE GENOMIC DNA]</scope>
    <source>
        <strain evidence="7 8">Neff</strain>
    </source>
</reference>
<dbReference type="InterPro" id="IPR004254">
    <property type="entry name" value="AdipoR/HlyIII-related"/>
</dbReference>
<feature type="transmembrane region" description="Helical" evidence="6">
    <location>
        <begin position="79"/>
        <end position="101"/>
    </location>
</feature>
<dbReference type="RefSeq" id="XP_004338327.1">
    <property type="nucleotide sequence ID" value="XM_004338279.1"/>
</dbReference>
<dbReference type="EMBL" id="KB008001">
    <property type="protein sequence ID" value="ELR16314.1"/>
    <property type="molecule type" value="Genomic_DNA"/>
</dbReference>
<dbReference type="VEuPathDB" id="AmoebaDB:ACA1_203280"/>
<keyword evidence="3 6" id="KW-1133">Transmembrane helix</keyword>
<dbReference type="PANTHER" id="PTHR20855">
    <property type="entry name" value="ADIPOR/PROGESTIN RECEPTOR-RELATED"/>
    <property type="match status" value="1"/>
</dbReference>
<dbReference type="GO" id="GO:0016020">
    <property type="term" value="C:membrane"/>
    <property type="evidence" value="ECO:0007669"/>
    <property type="project" value="UniProtKB-SubCell"/>
</dbReference>
<keyword evidence="5" id="KW-0862">Zinc</keyword>
<gene>
    <name evidence="7" type="ORF">ACA1_203280</name>
</gene>
<keyword evidence="8" id="KW-1185">Reference proteome</keyword>
<sequence>MKDQRVIADNASATAANNGRQVELSAKNKAETSFTKISLLDICLEDNPYLRSGYREMGKEDACACVCSAFALHNETVNIWTHGLAFLMFAGLVLENLLSTANMPFYDRTFYHVFRNHSVRAYANWLIADINGVGLYIFGSVLLVAYFRFWCHDVHRWTYMTLDVMLYLSFSYRCRPSSSTWLFGLLSILGLWAHIHADIRDGFFEWNTVSRNLKLVWVAVCVIGSMVIRNKKVPERWYPGRFDIFFASHQIFHVLVWLGMCILYSVFYSEFGPTSLTADNGRTCPTSLSL</sequence>
<feature type="transmembrane region" description="Helical" evidence="6">
    <location>
        <begin position="122"/>
        <end position="148"/>
    </location>
</feature>
<evidence type="ECO:0000313" key="8">
    <source>
        <dbReference type="Proteomes" id="UP000011083"/>
    </source>
</evidence>
<dbReference type="GO" id="GO:0038023">
    <property type="term" value="F:signaling receptor activity"/>
    <property type="evidence" value="ECO:0007669"/>
    <property type="project" value="TreeGrafter"/>
</dbReference>
<evidence type="ECO:0000256" key="1">
    <source>
        <dbReference type="ARBA" id="ARBA00004141"/>
    </source>
</evidence>
<keyword evidence="2 6" id="KW-0812">Transmembrane</keyword>
<evidence type="ECO:0000256" key="3">
    <source>
        <dbReference type="ARBA" id="ARBA00022989"/>
    </source>
</evidence>
<name>L8GSY4_ACACF</name>
<evidence type="ECO:0000256" key="2">
    <source>
        <dbReference type="ARBA" id="ARBA00022692"/>
    </source>
</evidence>
<proteinExistence type="predicted"/>
<evidence type="ECO:0000256" key="5">
    <source>
        <dbReference type="PIRSR" id="PIRSR604254-1"/>
    </source>
</evidence>
<evidence type="ECO:0000256" key="6">
    <source>
        <dbReference type="SAM" id="Phobius"/>
    </source>
</evidence>
<dbReference type="GO" id="GO:0046872">
    <property type="term" value="F:metal ion binding"/>
    <property type="evidence" value="ECO:0007669"/>
    <property type="project" value="UniProtKB-KW"/>
</dbReference>
<dbReference type="Proteomes" id="UP000011083">
    <property type="component" value="Unassembled WGS sequence"/>
</dbReference>
<accession>L8GSY4</accession>
<feature type="transmembrane region" description="Helical" evidence="6">
    <location>
        <begin position="179"/>
        <end position="195"/>
    </location>
</feature>
<feature type="transmembrane region" description="Helical" evidence="6">
    <location>
        <begin position="215"/>
        <end position="232"/>
    </location>
</feature>
<evidence type="ECO:0000256" key="4">
    <source>
        <dbReference type="ARBA" id="ARBA00023136"/>
    </source>
</evidence>
<dbReference type="Pfam" id="PF03006">
    <property type="entry name" value="HlyIII"/>
    <property type="match status" value="1"/>
</dbReference>
<organism evidence="7 8">
    <name type="scientific">Acanthamoeba castellanii (strain ATCC 30010 / Neff)</name>
    <dbReference type="NCBI Taxonomy" id="1257118"/>
    <lineage>
        <taxon>Eukaryota</taxon>
        <taxon>Amoebozoa</taxon>
        <taxon>Discosea</taxon>
        <taxon>Longamoebia</taxon>
        <taxon>Centramoebida</taxon>
        <taxon>Acanthamoebidae</taxon>
        <taxon>Acanthamoeba</taxon>
    </lineage>
</organism>
<dbReference type="AlphaFoldDB" id="L8GSY4"/>
<feature type="binding site" evidence="5">
    <location>
        <position position="112"/>
    </location>
    <ligand>
        <name>Zn(2+)</name>
        <dbReference type="ChEBI" id="CHEBI:29105"/>
    </ligand>
</feature>
<evidence type="ECO:0000313" key="7">
    <source>
        <dbReference type="EMBL" id="ELR16314.1"/>
    </source>
</evidence>
<feature type="binding site" evidence="5">
    <location>
        <position position="253"/>
    </location>
    <ligand>
        <name>Zn(2+)</name>
        <dbReference type="ChEBI" id="CHEBI:29105"/>
    </ligand>
</feature>
<protein>
    <submittedName>
        <fullName evidence="7">HemolysinIII related subfamily protein</fullName>
    </submittedName>
</protein>
<dbReference type="OrthoDB" id="529367at2759"/>